<dbReference type="AlphaFoldDB" id="A0AAV7KWH1"/>
<proteinExistence type="predicted"/>
<evidence type="ECO:0000313" key="2">
    <source>
        <dbReference type="Proteomes" id="UP001066276"/>
    </source>
</evidence>
<sequence>MPFWVVLGALIPIRRSEWGDLSPGVSTGESVELTKLGPESHERLALFIGDLGEIRCHSDLLILQQEWALGPCLQEDLPSLLMLKEARSDRAGHPEDMERGRPTL</sequence>
<accession>A0AAV7KWH1</accession>
<comment type="caution">
    <text evidence="1">The sequence shown here is derived from an EMBL/GenBank/DDBJ whole genome shotgun (WGS) entry which is preliminary data.</text>
</comment>
<name>A0AAV7KWH1_PLEWA</name>
<keyword evidence="2" id="KW-1185">Reference proteome</keyword>
<dbReference type="Proteomes" id="UP001066276">
    <property type="component" value="Chromosome 12"/>
</dbReference>
<gene>
    <name evidence="1" type="ORF">NDU88_002705</name>
</gene>
<reference evidence="1" key="1">
    <citation type="journal article" date="2022" name="bioRxiv">
        <title>Sequencing and chromosome-scale assembly of the giantPleurodeles waltlgenome.</title>
        <authorList>
            <person name="Brown T."/>
            <person name="Elewa A."/>
            <person name="Iarovenko S."/>
            <person name="Subramanian E."/>
            <person name="Araus A.J."/>
            <person name="Petzold A."/>
            <person name="Susuki M."/>
            <person name="Suzuki K.-i.T."/>
            <person name="Hayashi T."/>
            <person name="Toyoda A."/>
            <person name="Oliveira C."/>
            <person name="Osipova E."/>
            <person name="Leigh N.D."/>
            <person name="Simon A."/>
            <person name="Yun M.H."/>
        </authorList>
    </citation>
    <scope>NUCLEOTIDE SEQUENCE</scope>
    <source>
        <strain evidence="1">20211129_DDA</strain>
        <tissue evidence="1">Liver</tissue>
    </source>
</reference>
<protein>
    <submittedName>
        <fullName evidence="1">Uncharacterized protein</fullName>
    </submittedName>
</protein>
<evidence type="ECO:0000313" key="1">
    <source>
        <dbReference type="EMBL" id="KAJ1082540.1"/>
    </source>
</evidence>
<organism evidence="1 2">
    <name type="scientific">Pleurodeles waltl</name>
    <name type="common">Iberian ribbed newt</name>
    <dbReference type="NCBI Taxonomy" id="8319"/>
    <lineage>
        <taxon>Eukaryota</taxon>
        <taxon>Metazoa</taxon>
        <taxon>Chordata</taxon>
        <taxon>Craniata</taxon>
        <taxon>Vertebrata</taxon>
        <taxon>Euteleostomi</taxon>
        <taxon>Amphibia</taxon>
        <taxon>Batrachia</taxon>
        <taxon>Caudata</taxon>
        <taxon>Salamandroidea</taxon>
        <taxon>Salamandridae</taxon>
        <taxon>Pleurodelinae</taxon>
        <taxon>Pleurodeles</taxon>
    </lineage>
</organism>
<dbReference type="EMBL" id="JANPWB010000016">
    <property type="protein sequence ID" value="KAJ1082540.1"/>
    <property type="molecule type" value="Genomic_DNA"/>
</dbReference>